<dbReference type="EMBL" id="MEXR01000003">
    <property type="protein sequence ID" value="OGD10598.1"/>
    <property type="molecule type" value="Genomic_DNA"/>
</dbReference>
<evidence type="ECO:0000313" key="2">
    <source>
        <dbReference type="Proteomes" id="UP000176424"/>
    </source>
</evidence>
<evidence type="ECO:0000313" key="1">
    <source>
        <dbReference type="EMBL" id="OGD10598.1"/>
    </source>
</evidence>
<sequence length="216" mass="25355">MTITDEKYLFLPETEPLRQGDILYPVPRFVPINLSQSDYTYSPSGEKSYILSKPWKEIAGKDNVFSTRAVTTSWGIIISQDCDTRNEAVSCCPIETYDALRLLSSRKKMIKIREMQQMNQHRFHLPPNEKIGFSEDMYVEFDVIFQLHGNSLDISKGDLRKGRINNEIYLHFREKIANYFRRYAYDETATMTAEMKQECQNSRAEEEEKLRRKSLP</sequence>
<gene>
    <name evidence="1" type="ORF">A2397_01325</name>
</gene>
<dbReference type="STRING" id="1797263.A2397_01325"/>
<dbReference type="AlphaFoldDB" id="A0A1F4ZWY8"/>
<comment type="caution">
    <text evidence="1">The sequence shown here is derived from an EMBL/GenBank/DDBJ whole genome shotgun (WGS) entry which is preliminary data.</text>
</comment>
<organism evidence="1 2">
    <name type="scientific">Candidatus Amesbacteria bacterium RIFOXYB1_FULL_44_23</name>
    <dbReference type="NCBI Taxonomy" id="1797263"/>
    <lineage>
        <taxon>Bacteria</taxon>
        <taxon>Candidatus Amesiibacteriota</taxon>
    </lineage>
</organism>
<dbReference type="Proteomes" id="UP000176424">
    <property type="component" value="Unassembled WGS sequence"/>
</dbReference>
<protein>
    <submittedName>
        <fullName evidence="1">Uncharacterized protein</fullName>
    </submittedName>
</protein>
<reference evidence="1 2" key="1">
    <citation type="journal article" date="2016" name="Nat. Commun.">
        <title>Thousands of microbial genomes shed light on interconnected biogeochemical processes in an aquifer system.</title>
        <authorList>
            <person name="Anantharaman K."/>
            <person name="Brown C.T."/>
            <person name="Hug L.A."/>
            <person name="Sharon I."/>
            <person name="Castelle C.J."/>
            <person name="Probst A.J."/>
            <person name="Thomas B.C."/>
            <person name="Singh A."/>
            <person name="Wilkins M.J."/>
            <person name="Karaoz U."/>
            <person name="Brodie E.L."/>
            <person name="Williams K.H."/>
            <person name="Hubbard S.S."/>
            <person name="Banfield J.F."/>
        </authorList>
    </citation>
    <scope>NUCLEOTIDE SEQUENCE [LARGE SCALE GENOMIC DNA]</scope>
</reference>
<name>A0A1F4ZWY8_9BACT</name>
<accession>A0A1F4ZWY8</accession>
<proteinExistence type="predicted"/>